<gene>
    <name evidence="2" type="ORF">L211DRAFT_868557</name>
</gene>
<proteinExistence type="predicted"/>
<dbReference type="AlphaFoldDB" id="A0A3N4LKI9"/>
<organism evidence="2 3">
    <name type="scientific">Terfezia boudieri ATCC MYA-4762</name>
    <dbReference type="NCBI Taxonomy" id="1051890"/>
    <lineage>
        <taxon>Eukaryota</taxon>
        <taxon>Fungi</taxon>
        <taxon>Dikarya</taxon>
        <taxon>Ascomycota</taxon>
        <taxon>Pezizomycotina</taxon>
        <taxon>Pezizomycetes</taxon>
        <taxon>Pezizales</taxon>
        <taxon>Pezizaceae</taxon>
        <taxon>Terfezia</taxon>
    </lineage>
</organism>
<feature type="region of interest" description="Disordered" evidence="1">
    <location>
        <begin position="34"/>
        <end position="60"/>
    </location>
</feature>
<keyword evidence="3" id="KW-1185">Reference proteome</keyword>
<evidence type="ECO:0000313" key="2">
    <source>
        <dbReference type="EMBL" id="RPB23414.1"/>
    </source>
</evidence>
<feature type="region of interest" description="Disordered" evidence="1">
    <location>
        <begin position="75"/>
        <end position="111"/>
    </location>
</feature>
<evidence type="ECO:0000313" key="3">
    <source>
        <dbReference type="Proteomes" id="UP000267821"/>
    </source>
</evidence>
<evidence type="ECO:0000256" key="1">
    <source>
        <dbReference type="SAM" id="MobiDB-lite"/>
    </source>
</evidence>
<protein>
    <submittedName>
        <fullName evidence="2">Uncharacterized protein</fullName>
    </submittedName>
</protein>
<accession>A0A3N4LKI9</accession>
<sequence length="111" mass="12842">MIFIEFYDHYTDMVERLEEKLLNESHDMGIEVEKLREPENGVGEISENRPGQNKAGNGKDMEVIEDNGAKVYDWGGEQAEMEVNEGKGDRDEVNMENEKGKERDLEQEYRG</sequence>
<dbReference type="OrthoDB" id="10515682at2759"/>
<dbReference type="Proteomes" id="UP000267821">
    <property type="component" value="Unassembled WGS sequence"/>
</dbReference>
<reference evidence="2 3" key="1">
    <citation type="journal article" date="2018" name="Nat. Ecol. Evol.">
        <title>Pezizomycetes genomes reveal the molecular basis of ectomycorrhizal truffle lifestyle.</title>
        <authorList>
            <person name="Murat C."/>
            <person name="Payen T."/>
            <person name="Noel B."/>
            <person name="Kuo A."/>
            <person name="Morin E."/>
            <person name="Chen J."/>
            <person name="Kohler A."/>
            <person name="Krizsan K."/>
            <person name="Balestrini R."/>
            <person name="Da Silva C."/>
            <person name="Montanini B."/>
            <person name="Hainaut M."/>
            <person name="Levati E."/>
            <person name="Barry K.W."/>
            <person name="Belfiori B."/>
            <person name="Cichocki N."/>
            <person name="Clum A."/>
            <person name="Dockter R.B."/>
            <person name="Fauchery L."/>
            <person name="Guy J."/>
            <person name="Iotti M."/>
            <person name="Le Tacon F."/>
            <person name="Lindquist E.A."/>
            <person name="Lipzen A."/>
            <person name="Malagnac F."/>
            <person name="Mello A."/>
            <person name="Molinier V."/>
            <person name="Miyauchi S."/>
            <person name="Poulain J."/>
            <person name="Riccioni C."/>
            <person name="Rubini A."/>
            <person name="Sitrit Y."/>
            <person name="Splivallo R."/>
            <person name="Traeger S."/>
            <person name="Wang M."/>
            <person name="Zifcakova L."/>
            <person name="Wipf D."/>
            <person name="Zambonelli A."/>
            <person name="Paolocci F."/>
            <person name="Nowrousian M."/>
            <person name="Ottonello S."/>
            <person name="Baldrian P."/>
            <person name="Spatafora J.W."/>
            <person name="Henrissat B."/>
            <person name="Nagy L.G."/>
            <person name="Aury J.M."/>
            <person name="Wincker P."/>
            <person name="Grigoriev I.V."/>
            <person name="Bonfante P."/>
            <person name="Martin F.M."/>
        </authorList>
    </citation>
    <scope>NUCLEOTIDE SEQUENCE [LARGE SCALE GENOMIC DNA]</scope>
    <source>
        <strain evidence="2 3">ATCC MYA-4762</strain>
    </source>
</reference>
<feature type="compositionally biased region" description="Basic and acidic residues" evidence="1">
    <location>
        <begin position="84"/>
        <end position="111"/>
    </location>
</feature>
<dbReference type="InParanoid" id="A0A3N4LKI9"/>
<dbReference type="EMBL" id="ML121546">
    <property type="protein sequence ID" value="RPB23414.1"/>
    <property type="molecule type" value="Genomic_DNA"/>
</dbReference>
<name>A0A3N4LKI9_9PEZI</name>